<dbReference type="CDD" id="cd17535">
    <property type="entry name" value="REC_NarL-like"/>
    <property type="match status" value="1"/>
</dbReference>
<dbReference type="SMART" id="SM00421">
    <property type="entry name" value="HTH_LUXR"/>
    <property type="match status" value="1"/>
</dbReference>
<dbReference type="EMBL" id="SSSM01000005">
    <property type="protein sequence ID" value="THG29874.1"/>
    <property type="molecule type" value="Genomic_DNA"/>
</dbReference>
<feature type="domain" description="Response regulatory" evidence="7">
    <location>
        <begin position="2"/>
        <end position="121"/>
    </location>
</feature>
<dbReference type="SUPFAM" id="SSF52172">
    <property type="entry name" value="CheY-like"/>
    <property type="match status" value="1"/>
</dbReference>
<protein>
    <submittedName>
        <fullName evidence="8">Response regulator transcription factor</fullName>
    </submittedName>
</protein>
<evidence type="ECO:0000313" key="8">
    <source>
        <dbReference type="EMBL" id="THG29874.1"/>
    </source>
</evidence>
<dbReference type="InterPro" id="IPR001789">
    <property type="entry name" value="Sig_transdc_resp-reg_receiver"/>
</dbReference>
<evidence type="ECO:0000259" key="6">
    <source>
        <dbReference type="PROSITE" id="PS50043"/>
    </source>
</evidence>
<evidence type="ECO:0000259" key="7">
    <source>
        <dbReference type="PROSITE" id="PS50110"/>
    </source>
</evidence>
<accession>A0A4S4FJ09</accession>
<evidence type="ECO:0000256" key="2">
    <source>
        <dbReference type="ARBA" id="ARBA00023015"/>
    </source>
</evidence>
<gene>
    <name evidence="8" type="ORF">E6C64_14585</name>
</gene>
<evidence type="ECO:0000256" key="5">
    <source>
        <dbReference type="PROSITE-ProRule" id="PRU00169"/>
    </source>
</evidence>
<dbReference type="GO" id="GO:0000160">
    <property type="term" value="P:phosphorelay signal transduction system"/>
    <property type="evidence" value="ECO:0007669"/>
    <property type="project" value="InterPro"/>
</dbReference>
<dbReference type="SMART" id="SM00448">
    <property type="entry name" value="REC"/>
    <property type="match status" value="1"/>
</dbReference>
<dbReference type="OrthoDB" id="9808843at2"/>
<dbReference type="RefSeq" id="WP_136428203.1">
    <property type="nucleotide sequence ID" value="NZ_SSSM01000005.1"/>
</dbReference>
<dbReference type="PANTHER" id="PTHR43214">
    <property type="entry name" value="TWO-COMPONENT RESPONSE REGULATOR"/>
    <property type="match status" value="1"/>
</dbReference>
<dbReference type="PANTHER" id="PTHR43214:SF24">
    <property type="entry name" value="TRANSCRIPTIONAL REGULATORY PROTEIN NARL-RELATED"/>
    <property type="match status" value="1"/>
</dbReference>
<evidence type="ECO:0000256" key="4">
    <source>
        <dbReference type="ARBA" id="ARBA00023163"/>
    </source>
</evidence>
<keyword evidence="3" id="KW-0238">DNA-binding</keyword>
<dbReference type="InterPro" id="IPR058245">
    <property type="entry name" value="NreC/VraR/RcsB-like_REC"/>
</dbReference>
<dbReference type="CDD" id="cd06170">
    <property type="entry name" value="LuxR_C_like"/>
    <property type="match status" value="1"/>
</dbReference>
<reference evidence="8 9" key="1">
    <citation type="submission" date="2019-04" db="EMBL/GenBank/DDBJ databases">
        <authorList>
            <person name="Jiang L."/>
        </authorList>
    </citation>
    <scope>NUCLEOTIDE SEQUENCE [LARGE SCALE GENOMIC DNA]</scope>
    <source>
        <strain evidence="8 9">YIM 131853</strain>
    </source>
</reference>
<feature type="domain" description="HTH luxR-type" evidence="6">
    <location>
        <begin position="143"/>
        <end position="214"/>
    </location>
</feature>
<keyword evidence="2" id="KW-0805">Transcription regulation</keyword>
<dbReference type="Pfam" id="PF00196">
    <property type="entry name" value="GerE"/>
    <property type="match status" value="1"/>
</dbReference>
<name>A0A4S4FJ09_9MICO</name>
<evidence type="ECO:0000256" key="3">
    <source>
        <dbReference type="ARBA" id="ARBA00023125"/>
    </source>
</evidence>
<dbReference type="GO" id="GO:0006355">
    <property type="term" value="P:regulation of DNA-templated transcription"/>
    <property type="evidence" value="ECO:0007669"/>
    <property type="project" value="InterPro"/>
</dbReference>
<dbReference type="Proteomes" id="UP000309133">
    <property type="component" value="Unassembled WGS sequence"/>
</dbReference>
<dbReference type="GO" id="GO:0003677">
    <property type="term" value="F:DNA binding"/>
    <property type="evidence" value="ECO:0007669"/>
    <property type="project" value="UniProtKB-KW"/>
</dbReference>
<organism evidence="8 9">
    <name type="scientific">Naasia lichenicola</name>
    <dbReference type="NCBI Taxonomy" id="2565933"/>
    <lineage>
        <taxon>Bacteria</taxon>
        <taxon>Bacillati</taxon>
        <taxon>Actinomycetota</taxon>
        <taxon>Actinomycetes</taxon>
        <taxon>Micrococcales</taxon>
        <taxon>Microbacteriaceae</taxon>
        <taxon>Naasia</taxon>
    </lineage>
</organism>
<feature type="modified residue" description="4-aspartylphosphate" evidence="5">
    <location>
        <position position="52"/>
    </location>
</feature>
<evidence type="ECO:0000313" key="9">
    <source>
        <dbReference type="Proteomes" id="UP000309133"/>
    </source>
</evidence>
<dbReference type="InterPro" id="IPR039420">
    <property type="entry name" value="WalR-like"/>
</dbReference>
<dbReference type="AlphaFoldDB" id="A0A4S4FJ09"/>
<dbReference type="Gene3D" id="3.40.50.2300">
    <property type="match status" value="1"/>
</dbReference>
<sequence>MRIVIAEDTVLLREGIAGLLEDDGHEIVGRCGDATMLLALTAEHEPDLVITDIRMPPDFRDEGARAAVEVRRRHPEIGILVLSQHLEAEFAVDLVTSGGGFGYLLKDRILDVDAFLDAVKRVAKGGSALDPSVIAALLHPTAAPRPLDALTARERTVLELMAEGLSNAAIAARLWLAERTVETHVSSVFAKLGLREDSKENRRVRAVVTYLRERRDLVG</sequence>
<dbReference type="PROSITE" id="PS50110">
    <property type="entry name" value="RESPONSE_REGULATORY"/>
    <property type="match status" value="1"/>
</dbReference>
<dbReference type="PRINTS" id="PR00038">
    <property type="entry name" value="HTHLUXR"/>
</dbReference>
<comment type="caution">
    <text evidence="8">The sequence shown here is derived from an EMBL/GenBank/DDBJ whole genome shotgun (WGS) entry which is preliminary data.</text>
</comment>
<dbReference type="PROSITE" id="PS00622">
    <property type="entry name" value="HTH_LUXR_1"/>
    <property type="match status" value="1"/>
</dbReference>
<dbReference type="InterPro" id="IPR000792">
    <property type="entry name" value="Tscrpt_reg_LuxR_C"/>
</dbReference>
<keyword evidence="1 5" id="KW-0597">Phosphoprotein</keyword>
<dbReference type="Pfam" id="PF00072">
    <property type="entry name" value="Response_reg"/>
    <property type="match status" value="1"/>
</dbReference>
<dbReference type="PROSITE" id="PS50043">
    <property type="entry name" value="HTH_LUXR_2"/>
    <property type="match status" value="1"/>
</dbReference>
<keyword evidence="9" id="KW-1185">Reference proteome</keyword>
<evidence type="ECO:0000256" key="1">
    <source>
        <dbReference type="ARBA" id="ARBA00022553"/>
    </source>
</evidence>
<dbReference type="InterPro" id="IPR016032">
    <property type="entry name" value="Sig_transdc_resp-reg_C-effctor"/>
</dbReference>
<proteinExistence type="predicted"/>
<keyword evidence="4" id="KW-0804">Transcription</keyword>
<dbReference type="InterPro" id="IPR011006">
    <property type="entry name" value="CheY-like_superfamily"/>
</dbReference>
<dbReference type="SUPFAM" id="SSF46894">
    <property type="entry name" value="C-terminal effector domain of the bipartite response regulators"/>
    <property type="match status" value="1"/>
</dbReference>